<name>A0A845UZI6_9GAMM</name>
<comment type="catalytic activity">
    <reaction evidence="9">
        <text>L-histidyl-glycine(out) = L-histidyl-glycine(in)</text>
        <dbReference type="Rhea" id="RHEA:79395"/>
        <dbReference type="ChEBI" id="CHEBI:229957"/>
    </reaction>
</comment>
<comment type="catalytic activity">
    <reaction evidence="20">
        <text>L-lysyl-glycine(out) = L-lysyl-glycine(in)</text>
        <dbReference type="Rhea" id="RHEA:79407"/>
        <dbReference type="ChEBI" id="CHEBI:191202"/>
    </reaction>
</comment>
<evidence type="ECO:0000256" key="25">
    <source>
        <dbReference type="SAM" id="Phobius"/>
    </source>
</evidence>
<evidence type="ECO:0000256" key="20">
    <source>
        <dbReference type="ARBA" id="ARBA00044924"/>
    </source>
</evidence>
<feature type="transmembrane region" description="Helical" evidence="25">
    <location>
        <begin position="85"/>
        <end position="104"/>
    </location>
</feature>
<protein>
    <recommendedName>
        <fullName evidence="21">Lysosomal dipeptide transporter MFSD1</fullName>
    </recommendedName>
    <alternativeName>
        <fullName evidence="22">Major facilitator superfamily domain-containing protein 1</fullName>
    </alternativeName>
</protein>
<proteinExistence type="inferred from homology"/>
<reference evidence="27 28" key="1">
    <citation type="submission" date="2020-02" db="EMBL/GenBank/DDBJ databases">
        <authorList>
            <person name="Zhang X.-Y."/>
        </authorList>
    </citation>
    <scope>NUCLEOTIDE SEQUENCE [LARGE SCALE GENOMIC DNA]</scope>
    <source>
        <strain evidence="27 28">C33</strain>
    </source>
</reference>
<evidence type="ECO:0000256" key="22">
    <source>
        <dbReference type="ARBA" id="ARBA00045018"/>
    </source>
</evidence>
<comment type="function">
    <text evidence="23">Lysosomal dipeptide uniporter that selectively exports lysine, arginine or histidine-containing dipeptides with a net positive charge from the lysosome lumen into the cytosol. Could play a role in a specific type of protein O-glycosylation indirectly regulating macrophages migration and tissue invasion. Also essential for liver homeostasis.</text>
</comment>
<evidence type="ECO:0000313" key="27">
    <source>
        <dbReference type="EMBL" id="NDY96168.1"/>
    </source>
</evidence>
<dbReference type="InterPro" id="IPR052187">
    <property type="entry name" value="MFSD1"/>
</dbReference>
<dbReference type="InterPro" id="IPR011701">
    <property type="entry name" value="MFS"/>
</dbReference>
<evidence type="ECO:0000256" key="5">
    <source>
        <dbReference type="ARBA" id="ARBA00022989"/>
    </source>
</evidence>
<feature type="transmembrane region" description="Helical" evidence="25">
    <location>
        <begin position="16"/>
        <end position="36"/>
    </location>
</feature>
<dbReference type="Proteomes" id="UP000484885">
    <property type="component" value="Unassembled WGS sequence"/>
</dbReference>
<keyword evidence="6 25" id="KW-0472">Membrane</keyword>
<evidence type="ECO:0000256" key="4">
    <source>
        <dbReference type="ARBA" id="ARBA00022692"/>
    </source>
</evidence>
<comment type="similarity">
    <text evidence="2">Belongs to the major facilitator superfamily.</text>
</comment>
<evidence type="ECO:0000256" key="11">
    <source>
        <dbReference type="ARBA" id="ARBA00044884"/>
    </source>
</evidence>
<dbReference type="RefSeq" id="WP_164211539.1">
    <property type="nucleotide sequence ID" value="NZ_JAAGSC010000041.1"/>
</dbReference>
<comment type="catalytic activity">
    <reaction evidence="18">
        <text>L-histidyl-L-alpha-amino acid(out) = L-histidyl-L-alpha-amino acid(in)</text>
        <dbReference type="Rhea" id="RHEA:79379"/>
        <dbReference type="ChEBI" id="CHEBI:229964"/>
    </reaction>
</comment>
<feature type="transmembrane region" description="Helical" evidence="25">
    <location>
        <begin position="116"/>
        <end position="137"/>
    </location>
</feature>
<evidence type="ECO:0000256" key="24">
    <source>
        <dbReference type="ARBA" id="ARBA00046376"/>
    </source>
</evidence>
<keyword evidence="3" id="KW-0813">Transport</keyword>
<keyword evidence="7" id="KW-0458">Lysosome</keyword>
<keyword evidence="5 25" id="KW-1133">Transmembrane helix</keyword>
<keyword evidence="28" id="KW-1185">Reference proteome</keyword>
<comment type="subunit">
    <text evidence="24">Homodimer. Interacts with lysosomal protein GLMP (via lumenal domain); the interaction starts while both proteins are still in the endoplasmic reticulum and is required for stabilization of MFSD1 in lysosomes but has no direct effect on its targeting to lysosomes or transporter activity.</text>
</comment>
<feature type="transmembrane region" description="Helical" evidence="25">
    <location>
        <begin position="57"/>
        <end position="79"/>
    </location>
</feature>
<evidence type="ECO:0000256" key="14">
    <source>
        <dbReference type="ARBA" id="ARBA00044898"/>
    </source>
</evidence>
<dbReference type="InterPro" id="IPR020846">
    <property type="entry name" value="MFS_dom"/>
</dbReference>
<evidence type="ECO:0000256" key="15">
    <source>
        <dbReference type="ARBA" id="ARBA00044899"/>
    </source>
</evidence>
<comment type="catalytic activity">
    <reaction evidence="8">
        <text>L-lysyl-L-alanine(out) = L-lysyl-L-alanine(in)</text>
        <dbReference type="Rhea" id="RHEA:79399"/>
        <dbReference type="ChEBI" id="CHEBI:229954"/>
    </reaction>
</comment>
<evidence type="ECO:0000256" key="17">
    <source>
        <dbReference type="ARBA" id="ARBA00044903"/>
    </source>
</evidence>
<comment type="catalytic activity">
    <reaction evidence="11">
        <text>L-alpha-aminoacyl-L-histidine(out) = L-alpha-aminoacyl-L-histidine(in)</text>
        <dbReference type="Rhea" id="RHEA:79375"/>
        <dbReference type="ChEBI" id="CHEBI:229967"/>
    </reaction>
</comment>
<comment type="catalytic activity">
    <reaction evidence="14">
        <text>L-aspartyl-L-lysine(out) = L-aspartyl-L-lysine(in)</text>
        <dbReference type="Rhea" id="RHEA:79411"/>
        <dbReference type="ChEBI" id="CHEBI:229953"/>
    </reaction>
</comment>
<accession>A0A845UZI6</accession>
<sequence>MTRDHRLDPLPPPPPAYRWAVLVFVSLAMFGNYYVYDALGPVIDLMREQLGFSYRQIGLLSTAYNVAALLVLLAGGIFIDRFGTKKAITVFALVCLAAAVLTALTPRYETILAGRFLLGLGSEPLIVAATTALAKWFKGRELSFAFGLNLSISRLGSASADWSTGFAAPLYGNWQDPLWLATAVCGITLTAALLYWMMEQRAQRHYQLGPTEEAEKLRLRDLYAFSPSYWYIVALCVVFYSTVFPFRTFAIDYFQQAHGLDRQAAGLLSSLLPMAAIVITPLFGLWVDRVGRRSFFMAAGSLVMLPLFLLVTYAPPGPDIPLLVPLVGSATVPLTLLLVMLVLGAVFSLIPAVMWPSVAYIVDARRLGSAYAMMTLCQQLGWAVVPLVIGYLNDAFRASPDHPGGYAAGMWFYTALAALGLVFSWLLYRSERGPHGHGLETITMHSAAERIHDRG</sequence>
<comment type="catalytic activity">
    <reaction evidence="13">
        <text>L-alpha-aminoacyl-L-lysine(out) = L-alpha-aminoacyl-L-lysine(in)</text>
        <dbReference type="Rhea" id="RHEA:79383"/>
        <dbReference type="ChEBI" id="CHEBI:229966"/>
    </reaction>
</comment>
<gene>
    <name evidence="27" type="ORF">G3I74_10535</name>
</gene>
<evidence type="ECO:0000256" key="13">
    <source>
        <dbReference type="ARBA" id="ARBA00044893"/>
    </source>
</evidence>
<evidence type="ECO:0000256" key="16">
    <source>
        <dbReference type="ARBA" id="ARBA00044900"/>
    </source>
</evidence>
<evidence type="ECO:0000256" key="18">
    <source>
        <dbReference type="ARBA" id="ARBA00044912"/>
    </source>
</evidence>
<evidence type="ECO:0000256" key="8">
    <source>
        <dbReference type="ARBA" id="ARBA00044876"/>
    </source>
</evidence>
<comment type="catalytic activity">
    <reaction evidence="17">
        <text>L-arginyl-glycine(out) = L-arginyl-glycine(in)</text>
        <dbReference type="Rhea" id="RHEA:79391"/>
        <dbReference type="ChEBI" id="CHEBI:229955"/>
    </reaction>
</comment>
<feature type="transmembrane region" description="Helical" evidence="25">
    <location>
        <begin position="370"/>
        <end position="392"/>
    </location>
</feature>
<dbReference type="GO" id="GO:0022857">
    <property type="term" value="F:transmembrane transporter activity"/>
    <property type="evidence" value="ECO:0007669"/>
    <property type="project" value="InterPro"/>
</dbReference>
<feature type="transmembrane region" description="Helical" evidence="25">
    <location>
        <begin position="334"/>
        <end position="358"/>
    </location>
</feature>
<evidence type="ECO:0000256" key="10">
    <source>
        <dbReference type="ARBA" id="ARBA00044881"/>
    </source>
</evidence>
<evidence type="ECO:0000259" key="26">
    <source>
        <dbReference type="PROSITE" id="PS50850"/>
    </source>
</evidence>
<evidence type="ECO:0000256" key="6">
    <source>
        <dbReference type="ARBA" id="ARBA00023136"/>
    </source>
</evidence>
<evidence type="ECO:0000256" key="21">
    <source>
        <dbReference type="ARBA" id="ARBA00044985"/>
    </source>
</evidence>
<organism evidence="27 28">
    <name type="scientific">Wenzhouxiangella limi</name>
    <dbReference type="NCBI Taxonomy" id="2707351"/>
    <lineage>
        <taxon>Bacteria</taxon>
        <taxon>Pseudomonadati</taxon>
        <taxon>Pseudomonadota</taxon>
        <taxon>Gammaproteobacteria</taxon>
        <taxon>Chromatiales</taxon>
        <taxon>Wenzhouxiangellaceae</taxon>
        <taxon>Wenzhouxiangella</taxon>
    </lineage>
</organism>
<feature type="transmembrane region" description="Helical" evidence="25">
    <location>
        <begin position="266"/>
        <end position="287"/>
    </location>
</feature>
<feature type="transmembrane region" description="Helical" evidence="25">
    <location>
        <begin position="294"/>
        <end position="314"/>
    </location>
</feature>
<dbReference type="SUPFAM" id="SSF103473">
    <property type="entry name" value="MFS general substrate transporter"/>
    <property type="match status" value="1"/>
</dbReference>
<feature type="domain" description="Major facilitator superfamily (MFS) profile" evidence="26">
    <location>
        <begin position="21"/>
        <end position="432"/>
    </location>
</feature>
<dbReference type="InterPro" id="IPR036259">
    <property type="entry name" value="MFS_trans_sf"/>
</dbReference>
<evidence type="ECO:0000256" key="19">
    <source>
        <dbReference type="ARBA" id="ARBA00044919"/>
    </source>
</evidence>
<evidence type="ECO:0000256" key="2">
    <source>
        <dbReference type="ARBA" id="ARBA00008335"/>
    </source>
</evidence>
<feature type="transmembrane region" description="Helical" evidence="25">
    <location>
        <begin position="404"/>
        <end position="428"/>
    </location>
</feature>
<keyword evidence="4 25" id="KW-0812">Transmembrane</keyword>
<dbReference type="Gene3D" id="1.20.1250.20">
    <property type="entry name" value="MFS general substrate transporter like domains"/>
    <property type="match status" value="2"/>
</dbReference>
<comment type="catalytic activity">
    <reaction evidence="12">
        <text>L-lysyl-L-alpha-amino acid(out) = L-lysyl-L-alpha-amino acid(in)</text>
        <dbReference type="Rhea" id="RHEA:79387"/>
        <dbReference type="ChEBI" id="CHEBI:229965"/>
    </reaction>
</comment>
<dbReference type="GO" id="GO:0005765">
    <property type="term" value="C:lysosomal membrane"/>
    <property type="evidence" value="ECO:0007669"/>
    <property type="project" value="UniProtKB-SubCell"/>
</dbReference>
<evidence type="ECO:0000313" key="28">
    <source>
        <dbReference type="Proteomes" id="UP000484885"/>
    </source>
</evidence>
<dbReference type="AlphaFoldDB" id="A0A845UZI6"/>
<comment type="caution">
    <text evidence="27">The sequence shown here is derived from an EMBL/GenBank/DDBJ whole genome shotgun (WGS) entry which is preliminary data.</text>
</comment>
<evidence type="ECO:0000256" key="3">
    <source>
        <dbReference type="ARBA" id="ARBA00022448"/>
    </source>
</evidence>
<comment type="subcellular location">
    <subcellularLocation>
        <location evidence="1">Lysosome membrane</location>
        <topology evidence="1">Multi-pass membrane protein</topology>
    </subcellularLocation>
</comment>
<comment type="catalytic activity">
    <reaction evidence="19">
        <text>L-alanyl-L-lysine(out) = L-alanyl-L-lysine(in)</text>
        <dbReference type="Rhea" id="RHEA:79415"/>
        <dbReference type="ChEBI" id="CHEBI:192470"/>
    </reaction>
</comment>
<dbReference type="PANTHER" id="PTHR23512:SF3">
    <property type="entry name" value="MAJOR FACILITATOR SUPERFAMILY DOMAIN-CONTAINING PROTEIN 1"/>
    <property type="match status" value="1"/>
</dbReference>
<comment type="catalytic activity">
    <reaction evidence="15">
        <text>L-arginyl-L-alpha-amino acid(out) = L-arginyl-L-alpha-amino acid(in)</text>
        <dbReference type="Rhea" id="RHEA:79371"/>
        <dbReference type="ChEBI" id="CHEBI:84315"/>
    </reaction>
</comment>
<dbReference type="PANTHER" id="PTHR23512">
    <property type="entry name" value="MAJOR FACILITATOR SUPERFAMILY DOMAIN-CONTAINING PROTEIN 1"/>
    <property type="match status" value="1"/>
</dbReference>
<evidence type="ECO:0000256" key="9">
    <source>
        <dbReference type="ARBA" id="ARBA00044878"/>
    </source>
</evidence>
<feature type="transmembrane region" description="Helical" evidence="25">
    <location>
        <begin position="228"/>
        <end position="246"/>
    </location>
</feature>
<evidence type="ECO:0000256" key="23">
    <source>
        <dbReference type="ARBA" id="ARBA00045709"/>
    </source>
</evidence>
<evidence type="ECO:0000256" key="12">
    <source>
        <dbReference type="ARBA" id="ARBA00044891"/>
    </source>
</evidence>
<comment type="catalytic activity">
    <reaction evidence="16">
        <text>L-lysyl-L-lysine(out) = L-lysyl-L-lysine(in)</text>
        <dbReference type="Rhea" id="RHEA:79403"/>
        <dbReference type="ChEBI" id="CHEBI:229956"/>
    </reaction>
</comment>
<evidence type="ECO:0000256" key="1">
    <source>
        <dbReference type="ARBA" id="ARBA00004155"/>
    </source>
</evidence>
<comment type="catalytic activity">
    <reaction evidence="10">
        <text>L-alpha-aminoacyl-L-arginine(out) = L-alpha-aminoacyl-L-arginine(in)</text>
        <dbReference type="Rhea" id="RHEA:79367"/>
        <dbReference type="ChEBI" id="CHEBI:229968"/>
    </reaction>
</comment>
<dbReference type="EMBL" id="JAAGSC010000041">
    <property type="protein sequence ID" value="NDY96168.1"/>
    <property type="molecule type" value="Genomic_DNA"/>
</dbReference>
<evidence type="ECO:0000256" key="7">
    <source>
        <dbReference type="ARBA" id="ARBA00023228"/>
    </source>
</evidence>
<dbReference type="Pfam" id="PF07690">
    <property type="entry name" value="MFS_1"/>
    <property type="match status" value="1"/>
</dbReference>
<dbReference type="PROSITE" id="PS50850">
    <property type="entry name" value="MFS"/>
    <property type="match status" value="1"/>
</dbReference>
<feature type="transmembrane region" description="Helical" evidence="25">
    <location>
        <begin position="178"/>
        <end position="198"/>
    </location>
</feature>